<dbReference type="EMBL" id="DNZF01000167">
    <property type="protein sequence ID" value="HBK53786.1"/>
    <property type="molecule type" value="Genomic_DNA"/>
</dbReference>
<organism evidence="3 4">
    <name type="scientific">Syntrophomonas wolfei</name>
    <dbReference type="NCBI Taxonomy" id="863"/>
    <lineage>
        <taxon>Bacteria</taxon>
        <taxon>Bacillati</taxon>
        <taxon>Bacillota</taxon>
        <taxon>Clostridia</taxon>
        <taxon>Eubacteriales</taxon>
        <taxon>Syntrophomonadaceae</taxon>
        <taxon>Syntrophomonas</taxon>
    </lineage>
</organism>
<protein>
    <recommendedName>
        <fullName evidence="2">UPF0297 protein DDZ44_07620</fullName>
    </recommendedName>
</protein>
<reference evidence="3 4" key="1">
    <citation type="journal article" date="2018" name="Nat. Biotechnol.">
        <title>A standardized bacterial taxonomy based on genome phylogeny substantially revises the tree of life.</title>
        <authorList>
            <person name="Parks D.H."/>
            <person name="Chuvochina M."/>
            <person name="Waite D.W."/>
            <person name="Rinke C."/>
            <person name="Skarshewski A."/>
            <person name="Chaumeil P.A."/>
            <person name="Hugenholtz P."/>
        </authorList>
    </citation>
    <scope>NUCLEOTIDE SEQUENCE [LARGE SCALE GENOMIC DNA]</scope>
    <source>
        <strain evidence="3">UBA10948</strain>
    </source>
</reference>
<dbReference type="HAMAP" id="MF_01507">
    <property type="entry name" value="UPF0297"/>
    <property type="match status" value="1"/>
</dbReference>
<dbReference type="NCBIfam" id="NF003997">
    <property type="entry name" value="PRK05473.1"/>
    <property type="match status" value="1"/>
</dbReference>
<comment type="similarity">
    <text evidence="1 2">Belongs to the UPF0297 family.</text>
</comment>
<evidence type="ECO:0000313" key="3">
    <source>
        <dbReference type="EMBL" id="HBK53786.1"/>
    </source>
</evidence>
<evidence type="ECO:0000256" key="1">
    <source>
        <dbReference type="ARBA" id="ARBA00010888"/>
    </source>
</evidence>
<evidence type="ECO:0000313" key="4">
    <source>
        <dbReference type="Proteomes" id="UP000263273"/>
    </source>
</evidence>
<sequence length="90" mass="10341">MPQLPGETVSFKLERDDENKVRAILHTVYQALQEKGYNPINQLVGYMISGEPAYITSHSEARNLICKVDRDEIMEVLLKSYLQNSREKGE</sequence>
<dbReference type="PANTHER" id="PTHR40067">
    <property type="entry name" value="UPF0297 PROTEIN YRZL"/>
    <property type="match status" value="1"/>
</dbReference>
<evidence type="ECO:0000256" key="2">
    <source>
        <dbReference type="HAMAP-Rule" id="MF_01507"/>
    </source>
</evidence>
<dbReference type="PANTHER" id="PTHR40067:SF1">
    <property type="entry name" value="UPF0297 PROTEIN YRZL"/>
    <property type="match status" value="1"/>
</dbReference>
<name>A0A354YYJ2_9FIRM</name>
<dbReference type="InterPro" id="IPR009309">
    <property type="entry name" value="IreB"/>
</dbReference>
<gene>
    <name evidence="3" type="ORF">DDZ44_07620</name>
</gene>
<dbReference type="AlphaFoldDB" id="A0A354YYJ2"/>
<dbReference type="PIRSF" id="PIRSF037258">
    <property type="entry name" value="DUF965_bac"/>
    <property type="match status" value="1"/>
</dbReference>
<dbReference type="Pfam" id="PF06135">
    <property type="entry name" value="IreB"/>
    <property type="match status" value="1"/>
</dbReference>
<comment type="caution">
    <text evidence="3">The sequence shown here is derived from an EMBL/GenBank/DDBJ whole genome shotgun (WGS) entry which is preliminary data.</text>
</comment>
<dbReference type="STRING" id="378794.GCA_001570625_01646"/>
<dbReference type="Proteomes" id="UP000263273">
    <property type="component" value="Unassembled WGS sequence"/>
</dbReference>
<proteinExistence type="inferred from homology"/>
<accession>A0A354YYJ2</accession>
<dbReference type="RefSeq" id="WP_061214124.1">
    <property type="nucleotide sequence ID" value="NZ_DCDX01000090.1"/>
</dbReference>